<keyword evidence="3" id="KW-1185">Reference proteome</keyword>
<keyword evidence="1" id="KW-0812">Transmembrane</keyword>
<protein>
    <submittedName>
        <fullName evidence="2">Uncharacterized protein</fullName>
    </submittedName>
</protein>
<gene>
    <name evidence="2" type="ORF">H0A36_16235</name>
</gene>
<evidence type="ECO:0000313" key="3">
    <source>
        <dbReference type="Proteomes" id="UP000569732"/>
    </source>
</evidence>
<keyword evidence="1" id="KW-1133">Transmembrane helix</keyword>
<reference evidence="2 3" key="1">
    <citation type="submission" date="2020-07" db="EMBL/GenBank/DDBJ databases">
        <title>Endozoicomonas sp. nov., isolated from sediment.</title>
        <authorList>
            <person name="Gu T."/>
        </authorList>
    </citation>
    <scope>NUCLEOTIDE SEQUENCE [LARGE SCALE GENOMIC DNA]</scope>
    <source>
        <strain evidence="2 3">SM1973</strain>
    </source>
</reference>
<dbReference type="AlphaFoldDB" id="A0A853I794"/>
<keyword evidence="1" id="KW-0472">Membrane</keyword>
<organism evidence="2 3">
    <name type="scientific">Spartinivicinus marinus</name>
    <dbReference type="NCBI Taxonomy" id="2994442"/>
    <lineage>
        <taxon>Bacteria</taxon>
        <taxon>Pseudomonadati</taxon>
        <taxon>Pseudomonadota</taxon>
        <taxon>Gammaproteobacteria</taxon>
        <taxon>Oceanospirillales</taxon>
        <taxon>Zooshikellaceae</taxon>
        <taxon>Spartinivicinus</taxon>
    </lineage>
</organism>
<dbReference type="EMBL" id="JACCKB010000026">
    <property type="protein sequence ID" value="NYZ67562.1"/>
    <property type="molecule type" value="Genomic_DNA"/>
</dbReference>
<evidence type="ECO:0000313" key="2">
    <source>
        <dbReference type="EMBL" id="NYZ67562.1"/>
    </source>
</evidence>
<name>A0A853I794_9GAMM</name>
<evidence type="ECO:0000256" key="1">
    <source>
        <dbReference type="SAM" id="Phobius"/>
    </source>
</evidence>
<feature type="transmembrane region" description="Helical" evidence="1">
    <location>
        <begin position="72"/>
        <end position="93"/>
    </location>
</feature>
<dbReference type="RefSeq" id="WP_180569580.1">
    <property type="nucleotide sequence ID" value="NZ_JACCKB010000026.1"/>
</dbReference>
<feature type="transmembrane region" description="Helical" evidence="1">
    <location>
        <begin position="47"/>
        <end position="66"/>
    </location>
</feature>
<sequence>MHHDNFTWINFIGVLIMITAIGTKTMLLGYIGCIIAGWREGYKPSGVQLVFGWGLIVTALVIATIISELDTINFALSFIPYIIGHTITGFMFFSKEGTCHFSYFDPK</sequence>
<proteinExistence type="predicted"/>
<dbReference type="Proteomes" id="UP000569732">
    <property type="component" value="Unassembled WGS sequence"/>
</dbReference>
<accession>A0A853I794</accession>
<feature type="transmembrane region" description="Helical" evidence="1">
    <location>
        <begin position="6"/>
        <end position="35"/>
    </location>
</feature>
<comment type="caution">
    <text evidence="2">The sequence shown here is derived from an EMBL/GenBank/DDBJ whole genome shotgun (WGS) entry which is preliminary data.</text>
</comment>